<accession>A0AAD5KZF6</accession>
<dbReference type="AlphaFoldDB" id="A0AAD5KZF6"/>
<keyword evidence="4" id="KW-1185">Reference proteome</keyword>
<feature type="compositionally biased region" description="Low complexity" evidence="1">
    <location>
        <begin position="50"/>
        <end position="59"/>
    </location>
</feature>
<evidence type="ECO:0000313" key="3">
    <source>
        <dbReference type="EMBL" id="KAI9552863.1"/>
    </source>
</evidence>
<evidence type="ECO:0000256" key="1">
    <source>
        <dbReference type="SAM" id="MobiDB-lite"/>
    </source>
</evidence>
<protein>
    <submittedName>
        <fullName evidence="3">Uncharacterized protein</fullName>
    </submittedName>
</protein>
<feature type="compositionally biased region" description="Acidic residues" evidence="1">
    <location>
        <begin position="60"/>
        <end position="74"/>
    </location>
</feature>
<gene>
    <name evidence="3" type="ORF">GHT06_020747</name>
</gene>
<sequence length="97" mass="10349">MKLIIFAALVAITAAAYVKTPVSSEETASAEMASLEATQYQGAYSATGYSTTTAQTSGQDNEDDANVSYDDDDNNIDRTSYAAPSAPVYKPITYPKY</sequence>
<evidence type="ECO:0000313" key="4">
    <source>
        <dbReference type="Proteomes" id="UP000820818"/>
    </source>
</evidence>
<organism evidence="3 4">
    <name type="scientific">Daphnia sinensis</name>
    <dbReference type="NCBI Taxonomy" id="1820382"/>
    <lineage>
        <taxon>Eukaryota</taxon>
        <taxon>Metazoa</taxon>
        <taxon>Ecdysozoa</taxon>
        <taxon>Arthropoda</taxon>
        <taxon>Crustacea</taxon>
        <taxon>Branchiopoda</taxon>
        <taxon>Diplostraca</taxon>
        <taxon>Cladocera</taxon>
        <taxon>Anomopoda</taxon>
        <taxon>Daphniidae</taxon>
        <taxon>Daphnia</taxon>
        <taxon>Daphnia similis group</taxon>
    </lineage>
</organism>
<proteinExistence type="predicted"/>
<name>A0AAD5KZF6_9CRUS</name>
<comment type="caution">
    <text evidence="3">The sequence shown here is derived from an EMBL/GenBank/DDBJ whole genome shotgun (WGS) entry which is preliminary data.</text>
</comment>
<feature type="region of interest" description="Disordered" evidence="1">
    <location>
        <begin position="50"/>
        <end position="82"/>
    </location>
</feature>
<keyword evidence="2" id="KW-0732">Signal</keyword>
<dbReference type="Proteomes" id="UP000820818">
    <property type="component" value="Linkage Group LG9"/>
</dbReference>
<evidence type="ECO:0000256" key="2">
    <source>
        <dbReference type="SAM" id="SignalP"/>
    </source>
</evidence>
<reference evidence="3 4" key="1">
    <citation type="submission" date="2022-05" db="EMBL/GenBank/DDBJ databases">
        <title>A multi-omics perspective on studying reproductive biology in Daphnia sinensis.</title>
        <authorList>
            <person name="Jia J."/>
        </authorList>
    </citation>
    <scope>NUCLEOTIDE SEQUENCE [LARGE SCALE GENOMIC DNA]</scope>
    <source>
        <strain evidence="3 4">WSL</strain>
    </source>
</reference>
<feature type="signal peptide" evidence="2">
    <location>
        <begin position="1"/>
        <end position="15"/>
    </location>
</feature>
<feature type="chain" id="PRO_5041925990" evidence="2">
    <location>
        <begin position="16"/>
        <end position="97"/>
    </location>
</feature>
<dbReference type="EMBL" id="WJBH02000009">
    <property type="protein sequence ID" value="KAI9552863.1"/>
    <property type="molecule type" value="Genomic_DNA"/>
</dbReference>